<evidence type="ECO:0000313" key="5">
    <source>
        <dbReference type="EMBL" id="NML61378.1"/>
    </source>
</evidence>
<evidence type="ECO:0000259" key="4">
    <source>
        <dbReference type="Pfam" id="PF22725"/>
    </source>
</evidence>
<dbReference type="InterPro" id="IPR000683">
    <property type="entry name" value="Gfo/Idh/MocA-like_OxRdtase_N"/>
</dbReference>
<dbReference type="Proteomes" id="UP000583752">
    <property type="component" value="Unassembled WGS sequence"/>
</dbReference>
<dbReference type="EMBL" id="JABBGG010000005">
    <property type="protein sequence ID" value="NML61378.1"/>
    <property type="molecule type" value="Genomic_DNA"/>
</dbReference>
<feature type="domain" description="GFO/IDH/MocA-like oxidoreductase" evidence="4">
    <location>
        <begin position="136"/>
        <end position="249"/>
    </location>
</feature>
<proteinExistence type="inferred from homology"/>
<gene>
    <name evidence="5" type="ORF">HHL21_09870</name>
</gene>
<keyword evidence="2" id="KW-0560">Oxidoreductase</keyword>
<name>A0A848HRY1_9BURK</name>
<dbReference type="RefSeq" id="WP_169465246.1">
    <property type="nucleotide sequence ID" value="NZ_JABBGG010000005.1"/>
</dbReference>
<evidence type="ECO:0000256" key="1">
    <source>
        <dbReference type="ARBA" id="ARBA00010928"/>
    </source>
</evidence>
<dbReference type="InterPro" id="IPR055170">
    <property type="entry name" value="GFO_IDH_MocA-like_dom"/>
</dbReference>
<organism evidence="5 6">
    <name type="scientific">Massilia polaris</name>
    <dbReference type="NCBI Taxonomy" id="2728846"/>
    <lineage>
        <taxon>Bacteria</taxon>
        <taxon>Pseudomonadati</taxon>
        <taxon>Pseudomonadota</taxon>
        <taxon>Betaproteobacteria</taxon>
        <taxon>Burkholderiales</taxon>
        <taxon>Oxalobacteraceae</taxon>
        <taxon>Telluria group</taxon>
        <taxon>Massilia</taxon>
    </lineage>
</organism>
<evidence type="ECO:0000256" key="2">
    <source>
        <dbReference type="ARBA" id="ARBA00023002"/>
    </source>
</evidence>
<feature type="domain" description="Gfo/Idh/MocA-like oxidoreductase N-terminal" evidence="3">
    <location>
        <begin position="5"/>
        <end position="123"/>
    </location>
</feature>
<evidence type="ECO:0000259" key="3">
    <source>
        <dbReference type="Pfam" id="PF01408"/>
    </source>
</evidence>
<evidence type="ECO:0000313" key="6">
    <source>
        <dbReference type="Proteomes" id="UP000583752"/>
    </source>
</evidence>
<dbReference type="GO" id="GO:0016491">
    <property type="term" value="F:oxidoreductase activity"/>
    <property type="evidence" value="ECO:0007669"/>
    <property type="project" value="UniProtKB-KW"/>
</dbReference>
<keyword evidence="6" id="KW-1185">Reference proteome</keyword>
<comment type="caution">
    <text evidence="5">The sequence shown here is derived from an EMBL/GenBank/DDBJ whole genome shotgun (WGS) entry which is preliminary data.</text>
</comment>
<accession>A0A848HRY1</accession>
<dbReference type="PANTHER" id="PTHR22604">
    <property type="entry name" value="OXIDOREDUCTASES"/>
    <property type="match status" value="1"/>
</dbReference>
<dbReference type="Gene3D" id="3.30.360.10">
    <property type="entry name" value="Dihydrodipicolinate Reductase, domain 2"/>
    <property type="match status" value="1"/>
</dbReference>
<sequence length="339" mass="36015">MADEVRWGIIGTGKIARAFATALKDTPGAVLAAVGSRRMDSALAFGADFALPDRACFGSYEEVANAMDVDIVYIGTPHPMHAENAIMALKGGKAVLCEKPFTMNKREAEQVVALARSKKLFLMEAMWTRYLPAVDEVRRIIASGEIGKPRQVSADFGFTAAVDNDHRLLNPELGGGALLDLGIYPLSIAAYLLGPVASVQAQAEIGATGVDVQTGFVLKHEGGGMSVCSCSIQARTPAELTVSGDLGHVRMNTMFHRAPSISVSLVDGTSRTVPTPYAGNGYAYEAVEAGRCLKEGLLESPRMPLDETLALMGVLDTIREQIGLRYAADAARWADGADI</sequence>
<dbReference type="InterPro" id="IPR050984">
    <property type="entry name" value="Gfo/Idh/MocA_domain"/>
</dbReference>
<dbReference type="AlphaFoldDB" id="A0A848HRY1"/>
<dbReference type="Gene3D" id="3.40.50.720">
    <property type="entry name" value="NAD(P)-binding Rossmann-like Domain"/>
    <property type="match status" value="1"/>
</dbReference>
<comment type="similarity">
    <text evidence="1">Belongs to the Gfo/Idh/MocA family.</text>
</comment>
<dbReference type="PANTHER" id="PTHR22604:SF105">
    <property type="entry name" value="TRANS-1,2-DIHYDROBENZENE-1,2-DIOL DEHYDROGENASE"/>
    <property type="match status" value="1"/>
</dbReference>
<protein>
    <submittedName>
        <fullName evidence="5">Gfo/Idh/MocA family oxidoreductase</fullName>
    </submittedName>
</protein>
<dbReference type="GO" id="GO:0000166">
    <property type="term" value="F:nucleotide binding"/>
    <property type="evidence" value="ECO:0007669"/>
    <property type="project" value="InterPro"/>
</dbReference>
<dbReference type="Pfam" id="PF22725">
    <property type="entry name" value="GFO_IDH_MocA_C3"/>
    <property type="match status" value="1"/>
</dbReference>
<dbReference type="SUPFAM" id="SSF55347">
    <property type="entry name" value="Glyceraldehyde-3-phosphate dehydrogenase-like, C-terminal domain"/>
    <property type="match status" value="1"/>
</dbReference>
<reference evidence="5 6" key="1">
    <citation type="submission" date="2020-04" db="EMBL/GenBank/DDBJ databases">
        <title>Massilia sp. RP-1-19 isolated from soil.</title>
        <authorList>
            <person name="Dahal R.H."/>
        </authorList>
    </citation>
    <scope>NUCLEOTIDE SEQUENCE [LARGE SCALE GENOMIC DNA]</scope>
    <source>
        <strain evidence="5 6">RP-1-19</strain>
    </source>
</reference>
<dbReference type="SUPFAM" id="SSF51735">
    <property type="entry name" value="NAD(P)-binding Rossmann-fold domains"/>
    <property type="match status" value="1"/>
</dbReference>
<dbReference type="Pfam" id="PF01408">
    <property type="entry name" value="GFO_IDH_MocA"/>
    <property type="match status" value="1"/>
</dbReference>
<dbReference type="InterPro" id="IPR036291">
    <property type="entry name" value="NAD(P)-bd_dom_sf"/>
</dbReference>